<evidence type="ECO:0000313" key="1">
    <source>
        <dbReference type="EMBL" id="CEF89734.1"/>
    </source>
</evidence>
<evidence type="ECO:0000313" key="2">
    <source>
        <dbReference type="Proteomes" id="UP000030227"/>
    </source>
</evidence>
<sequence length="320" mass="36208">MARIKYAFGMKSKKGGVKALKVMTSASCFGAMEGVVTHGYKLDGWTFICSRRSKKFIDALNKCTQGELKTITIGGKSYKIPKIHFWSYESKAKTSPFVKYVSGSELISPTNHGKEGVCGIYFNPKEHTLDSWYPIMKFLFKLVSSGLDPQGREEKIHMELAEKYGFWKSYLAMSFHGLVANGYTGYPLTNYMFSSDWEDIKKGDIYIQSAEECNRFGRWMPNRDAPGGREWVRSKPYRSEYLGIKLNKVEVVTIAPQPTIFGKKTPYDTVDTELGGFLRLTPSDCEKHGVVQLGIMGEIHWGRGSRDIPLALEGFIEKNF</sequence>
<dbReference type="RefSeq" id="YP_009125587.1">
    <property type="nucleotide sequence ID" value="NC_026599.1"/>
</dbReference>
<protein>
    <submittedName>
        <fullName evidence="1">Uncharacterized protein</fullName>
    </submittedName>
</protein>
<dbReference type="OrthoDB" id="4055at10239"/>
<dbReference type="EMBL" id="LN610578">
    <property type="protein sequence ID" value="CEF89734.1"/>
    <property type="molecule type" value="Genomic_DNA"/>
</dbReference>
<gene>
    <name evidence="1" type="primary">ORF19</name>
</gene>
<dbReference type="Proteomes" id="UP000030227">
    <property type="component" value="Segment"/>
</dbReference>
<proteinExistence type="predicted"/>
<organism evidence="1 2">
    <name type="scientific">Pseudomonas phage vB_PaeP_C2-10_Ab22</name>
    <dbReference type="NCBI Taxonomy" id="1548906"/>
    <lineage>
        <taxon>Viruses</taxon>
        <taxon>Duplodnaviria</taxon>
        <taxon>Heunggongvirae</taxon>
        <taxon>Uroviricota</taxon>
        <taxon>Caudoviricetes</taxon>
        <taxon>Bruynoghevirus</taxon>
        <taxon>Bruynoghevirus Ab22</taxon>
    </lineage>
</organism>
<accession>A0A0A1IWP8</accession>
<name>A0A0A1IWP8_9CAUD</name>
<dbReference type="KEGG" id="vg:23680483"/>
<dbReference type="GeneID" id="23680483"/>
<keyword evidence="2" id="KW-1185">Reference proteome</keyword>
<reference evidence="1 2" key="1">
    <citation type="journal article" date="2015" name="PLoS ONE">
        <title>Investigation of a Large Collection of Pseudomonas aeruginosa Bacteriophages Collected from a Single Environmental Source in Abidjan, Cote d'Ivoire.</title>
        <authorList>
            <person name="Essoh C."/>
            <person name="Latino L."/>
            <person name="Midoux C."/>
            <person name="Blouin Y."/>
            <person name="Loukou G."/>
            <person name="Nguetta S.P."/>
            <person name="Lathro S."/>
            <person name="Cablanmian A."/>
            <person name="Kouassi A.K."/>
            <person name="Vergnaud G."/>
            <person name="Pourcel C."/>
        </authorList>
    </citation>
    <scope>NUCLEOTIDE SEQUENCE [LARGE SCALE GENOMIC DNA]</scope>
    <source>
        <strain evidence="1">Ab22</strain>
    </source>
</reference>